<dbReference type="Gene3D" id="3.30.70.1230">
    <property type="entry name" value="Nucleotide cyclase"/>
    <property type="match status" value="2"/>
</dbReference>
<proteinExistence type="inferred from homology"/>
<feature type="transmembrane region" description="Helical" evidence="20">
    <location>
        <begin position="343"/>
        <end position="363"/>
    </location>
</feature>
<feature type="transmembrane region" description="Helical" evidence="20">
    <location>
        <begin position="907"/>
        <end position="931"/>
    </location>
</feature>
<dbReference type="PANTHER" id="PTHR45627">
    <property type="entry name" value="ADENYLATE CYCLASE TYPE 1"/>
    <property type="match status" value="1"/>
</dbReference>
<dbReference type="GeneID" id="113157466"/>
<feature type="binding site" evidence="16">
    <location>
        <position position="1160"/>
    </location>
    <ligand>
        <name>ATP</name>
        <dbReference type="ChEBI" id="CHEBI:30616"/>
    </ligand>
</feature>
<dbReference type="InterPro" id="IPR032628">
    <property type="entry name" value="AC_N"/>
</dbReference>
<evidence type="ECO:0000256" key="6">
    <source>
        <dbReference type="ARBA" id="ARBA00022723"/>
    </source>
</evidence>
<evidence type="ECO:0000256" key="18">
    <source>
        <dbReference type="RuleBase" id="RU000405"/>
    </source>
</evidence>
<comment type="similarity">
    <text evidence="18">Belongs to the adenylyl cyclase class-4/guanylyl cyclase family.</text>
</comment>
<dbReference type="OrthoDB" id="10035433at2759"/>
<evidence type="ECO:0000256" key="13">
    <source>
        <dbReference type="ARBA" id="ARBA00023136"/>
    </source>
</evidence>
<dbReference type="SUPFAM" id="SSF55073">
    <property type="entry name" value="Nucleotide cyclase"/>
    <property type="match status" value="2"/>
</dbReference>
<feature type="binding site" evidence="17">
    <location>
        <position position="578"/>
    </location>
    <ligand>
        <name>Mg(2+)</name>
        <dbReference type="ChEBI" id="CHEBI:18420"/>
        <label>1</label>
        <note>catalytic</note>
    </ligand>
</feature>
<keyword evidence="15 18" id="KW-0456">Lyase</keyword>
<dbReference type="InterPro" id="IPR018297">
    <property type="entry name" value="A/G_cyclase_CS"/>
</dbReference>
<evidence type="ECO:0000313" key="23">
    <source>
        <dbReference type="Proteomes" id="UP000265040"/>
    </source>
</evidence>
<feature type="binding site" evidence="16">
    <location>
        <begin position="1247"/>
        <end position="1251"/>
    </location>
    <ligand>
        <name>ATP</name>
        <dbReference type="ChEBI" id="CHEBI:30616"/>
    </ligand>
</feature>
<evidence type="ECO:0000256" key="12">
    <source>
        <dbReference type="ARBA" id="ARBA00022998"/>
    </source>
</evidence>
<dbReference type="FunFam" id="3.30.70.1230:FF:000014">
    <property type="entry name" value="adenylate cyclase type 9"/>
    <property type="match status" value="1"/>
</dbReference>
<dbReference type="SMART" id="SM00044">
    <property type="entry name" value="CYCc"/>
    <property type="match status" value="2"/>
</dbReference>
<dbReference type="FunFam" id="3.30.70.1230:FF:000003">
    <property type="entry name" value="Adenylate cyclase"/>
    <property type="match status" value="1"/>
</dbReference>
<feature type="transmembrane region" description="Helical" evidence="20">
    <location>
        <begin position="860"/>
        <end position="882"/>
    </location>
</feature>
<feature type="transmembrane region" description="Helical" evidence="20">
    <location>
        <begin position="955"/>
        <end position="972"/>
    </location>
</feature>
<evidence type="ECO:0000256" key="9">
    <source>
        <dbReference type="ARBA" id="ARBA00022840"/>
    </source>
</evidence>
<feature type="region of interest" description="Disordered" evidence="19">
    <location>
        <begin position="1"/>
        <end position="28"/>
    </location>
</feature>
<keyword evidence="17" id="KW-0464">Manganese</keyword>
<keyword evidence="7" id="KW-0677">Repeat</keyword>
<evidence type="ECO:0000256" key="8">
    <source>
        <dbReference type="ARBA" id="ARBA00022741"/>
    </source>
</evidence>
<keyword evidence="8 16" id="KW-0547">Nucleotide-binding</keyword>
<feature type="compositionally biased region" description="Polar residues" evidence="19">
    <location>
        <begin position="130"/>
        <end position="163"/>
    </location>
</feature>
<feature type="binding site" evidence="17">
    <location>
        <position position="534"/>
    </location>
    <ligand>
        <name>Mg(2+)</name>
        <dbReference type="ChEBI" id="CHEBI:18420"/>
        <label>1</label>
        <note>catalytic</note>
    </ligand>
</feature>
<dbReference type="GO" id="GO:0006171">
    <property type="term" value="P:cAMP biosynthetic process"/>
    <property type="evidence" value="ECO:0007669"/>
    <property type="project" value="UniProtKB-KW"/>
</dbReference>
<name>A0A3Q1IKS8_ANATE</name>
<comment type="cofactor">
    <cofactor evidence="2">
        <name>Mn(2+)</name>
        <dbReference type="ChEBI" id="CHEBI:29035"/>
    </cofactor>
</comment>
<dbReference type="Pfam" id="PF06327">
    <property type="entry name" value="Adcy_cons_dom"/>
    <property type="match status" value="1"/>
</dbReference>
<keyword evidence="6 17" id="KW-0479">Metal-binding</keyword>
<feature type="binding site" evidence="16">
    <location>
        <begin position="534"/>
        <end position="539"/>
    </location>
    <ligand>
        <name>ATP</name>
        <dbReference type="ChEBI" id="CHEBI:30616"/>
    </ligand>
</feature>
<comment type="catalytic activity">
    <reaction evidence="1">
        <text>ATP = 3',5'-cyclic AMP + diphosphate</text>
        <dbReference type="Rhea" id="RHEA:15389"/>
        <dbReference type="ChEBI" id="CHEBI:30616"/>
        <dbReference type="ChEBI" id="CHEBI:33019"/>
        <dbReference type="ChEBI" id="CHEBI:58165"/>
        <dbReference type="EC" id="4.6.1.1"/>
    </reaction>
</comment>
<dbReference type="InterPro" id="IPR030672">
    <property type="entry name" value="Adcy"/>
</dbReference>
<dbReference type="EC" id="4.6.1.1" evidence="4"/>
<dbReference type="InterPro" id="IPR001054">
    <property type="entry name" value="A/G_cyclase"/>
</dbReference>
<comment type="cofactor">
    <cofactor evidence="17">
        <name>Mg(2+)</name>
        <dbReference type="ChEBI" id="CHEBI:18420"/>
    </cofactor>
    <cofactor evidence="17">
        <name>Mn(2+)</name>
        <dbReference type="ChEBI" id="CHEBI:29035"/>
    </cofactor>
    <text evidence="17">Binds 2 magnesium ions per subunit. Is also active with manganese (in vitro).</text>
</comment>
<feature type="transmembrane region" description="Helical" evidence="20">
    <location>
        <begin position="979"/>
        <end position="997"/>
    </location>
</feature>
<feature type="binding site" evidence="16">
    <location>
        <position position="622"/>
    </location>
    <ligand>
        <name>ATP</name>
        <dbReference type="ChEBI" id="CHEBI:30616"/>
    </ligand>
</feature>
<evidence type="ECO:0000256" key="11">
    <source>
        <dbReference type="ARBA" id="ARBA00022989"/>
    </source>
</evidence>
<dbReference type="PIRSF" id="PIRSF039050">
    <property type="entry name" value="Ade_cyc"/>
    <property type="match status" value="1"/>
</dbReference>
<evidence type="ECO:0000256" key="7">
    <source>
        <dbReference type="ARBA" id="ARBA00022737"/>
    </source>
</evidence>
<feature type="transmembrane region" description="Helical" evidence="20">
    <location>
        <begin position="284"/>
        <end position="303"/>
    </location>
</feature>
<comment type="subcellular location">
    <subcellularLocation>
        <location evidence="3">Membrane</location>
        <topology evidence="3">Multi-pass membrane protein</topology>
    </subcellularLocation>
</comment>
<evidence type="ECO:0000259" key="21">
    <source>
        <dbReference type="PROSITE" id="PS50125"/>
    </source>
</evidence>
<dbReference type="GO" id="GO:0005524">
    <property type="term" value="F:ATP binding"/>
    <property type="evidence" value="ECO:0007669"/>
    <property type="project" value="UniProtKB-KW"/>
</dbReference>
<keyword evidence="5 20" id="KW-0812">Transmembrane</keyword>
<evidence type="ECO:0000256" key="16">
    <source>
        <dbReference type="PIRSR" id="PIRSR039050-50"/>
    </source>
</evidence>
<dbReference type="Ensembl" id="ENSATET00000018588.3">
    <property type="protein sequence ID" value="ENSATEP00000018283.1"/>
    <property type="gene ID" value="ENSATEG00000012725.3"/>
</dbReference>
<reference evidence="22" key="3">
    <citation type="submission" date="2025-09" db="UniProtKB">
        <authorList>
            <consortium name="Ensembl"/>
        </authorList>
    </citation>
    <scope>IDENTIFICATION</scope>
</reference>
<keyword evidence="11 20" id="KW-1133">Transmembrane helix</keyword>
<feature type="transmembrane region" description="Helical" evidence="20">
    <location>
        <begin position="428"/>
        <end position="447"/>
    </location>
</feature>
<feature type="binding site" evidence="17">
    <location>
        <position position="578"/>
    </location>
    <ligand>
        <name>Mg(2+)</name>
        <dbReference type="ChEBI" id="CHEBI:18420"/>
        <label>2</label>
        <note>catalytic</note>
    </ligand>
</feature>
<evidence type="ECO:0000256" key="4">
    <source>
        <dbReference type="ARBA" id="ARBA00012201"/>
    </source>
</evidence>
<dbReference type="InterPro" id="IPR009398">
    <property type="entry name" value="Adcy_conserved_dom"/>
</dbReference>
<dbReference type="PANTHER" id="PTHR45627:SF6">
    <property type="entry name" value="ADENYLATE CYCLASE TYPE 2"/>
    <property type="match status" value="1"/>
</dbReference>
<evidence type="ECO:0000256" key="15">
    <source>
        <dbReference type="ARBA" id="ARBA00023239"/>
    </source>
</evidence>
<protein>
    <recommendedName>
        <fullName evidence="4">adenylate cyclase</fullName>
        <ecNumber evidence="4">4.6.1.1</ecNumber>
    </recommendedName>
</protein>
<feature type="region of interest" description="Disordered" evidence="19">
    <location>
        <begin position="114"/>
        <end position="227"/>
    </location>
</feature>
<feature type="transmembrane region" description="Helical" evidence="20">
    <location>
        <begin position="394"/>
        <end position="416"/>
    </location>
</feature>
<dbReference type="InParanoid" id="A0A3Q1IKS8"/>
<dbReference type="RefSeq" id="XP_026208759.1">
    <property type="nucleotide sequence ID" value="XM_026352974.1"/>
</dbReference>
<organism evidence="22 23">
    <name type="scientific">Anabas testudineus</name>
    <name type="common">Climbing perch</name>
    <name type="synonym">Anthias testudineus</name>
    <dbReference type="NCBI Taxonomy" id="64144"/>
    <lineage>
        <taxon>Eukaryota</taxon>
        <taxon>Metazoa</taxon>
        <taxon>Chordata</taxon>
        <taxon>Craniata</taxon>
        <taxon>Vertebrata</taxon>
        <taxon>Euteleostomi</taxon>
        <taxon>Actinopterygii</taxon>
        <taxon>Neopterygii</taxon>
        <taxon>Teleostei</taxon>
        <taxon>Neoteleostei</taxon>
        <taxon>Acanthomorphata</taxon>
        <taxon>Anabantaria</taxon>
        <taxon>Anabantiformes</taxon>
        <taxon>Anabantoidei</taxon>
        <taxon>Anabantidae</taxon>
        <taxon>Anabas</taxon>
    </lineage>
</organism>
<dbReference type="GO" id="GO:0035556">
    <property type="term" value="P:intracellular signal transduction"/>
    <property type="evidence" value="ECO:0007669"/>
    <property type="project" value="InterPro"/>
</dbReference>
<evidence type="ECO:0000256" key="17">
    <source>
        <dbReference type="PIRSR" id="PIRSR039050-51"/>
    </source>
</evidence>
<evidence type="ECO:0000256" key="2">
    <source>
        <dbReference type="ARBA" id="ARBA00001936"/>
    </source>
</evidence>
<evidence type="ECO:0000256" key="20">
    <source>
        <dbReference type="SAM" id="Phobius"/>
    </source>
</evidence>
<dbReference type="CDD" id="cd07302">
    <property type="entry name" value="CHD"/>
    <property type="match status" value="2"/>
</dbReference>
<evidence type="ECO:0000256" key="19">
    <source>
        <dbReference type="SAM" id="MobiDB-lite"/>
    </source>
</evidence>
<evidence type="ECO:0000313" key="22">
    <source>
        <dbReference type="Ensembl" id="ENSATEP00000018283.1"/>
    </source>
</evidence>
<feature type="transmembrane region" description="Helical" evidence="20">
    <location>
        <begin position="1025"/>
        <end position="1042"/>
    </location>
</feature>
<dbReference type="RefSeq" id="XP_026208760.1">
    <property type="nucleotide sequence ID" value="XM_026352975.1"/>
</dbReference>
<feature type="binding site" evidence="17">
    <location>
        <position position="535"/>
    </location>
    <ligand>
        <name>Mg(2+)</name>
        <dbReference type="ChEBI" id="CHEBI:18420"/>
        <label>2</label>
        <note>catalytic</note>
    </ligand>
</feature>
<evidence type="ECO:0000256" key="1">
    <source>
        <dbReference type="ARBA" id="ARBA00001593"/>
    </source>
</evidence>
<feature type="domain" description="Guanylate cyclase" evidence="21">
    <location>
        <begin position="529"/>
        <end position="656"/>
    </location>
</feature>
<feature type="binding site" evidence="16">
    <location>
        <position position="1287"/>
    </location>
    <ligand>
        <name>ATP</name>
        <dbReference type="ChEBI" id="CHEBI:30616"/>
    </ligand>
</feature>
<reference evidence="22" key="1">
    <citation type="submission" date="2021-04" db="EMBL/GenBank/DDBJ databases">
        <authorList>
            <consortium name="Wellcome Sanger Institute Data Sharing"/>
        </authorList>
    </citation>
    <scope>NUCLEOTIDE SEQUENCE [LARGE SCALE GENOMIC DNA]</scope>
</reference>
<dbReference type="InterPro" id="IPR029787">
    <property type="entry name" value="Nucleotide_cyclase"/>
</dbReference>
<feature type="binding site" evidence="16">
    <location>
        <begin position="576"/>
        <end position="578"/>
    </location>
    <ligand>
        <name>ATP</name>
        <dbReference type="ChEBI" id="CHEBI:30616"/>
    </ligand>
</feature>
<evidence type="ECO:0000256" key="5">
    <source>
        <dbReference type="ARBA" id="ARBA00022692"/>
    </source>
</evidence>
<evidence type="ECO:0000256" key="3">
    <source>
        <dbReference type="ARBA" id="ARBA00004141"/>
    </source>
</evidence>
<dbReference type="GO" id="GO:0046872">
    <property type="term" value="F:metal ion binding"/>
    <property type="evidence" value="ECO:0007669"/>
    <property type="project" value="UniProtKB-KW"/>
</dbReference>
<keyword evidence="12" id="KW-0115">cAMP biosynthesis</keyword>
<evidence type="ECO:0000256" key="10">
    <source>
        <dbReference type="ARBA" id="ARBA00022842"/>
    </source>
</evidence>
<dbReference type="GeneTree" id="ENSGT00940000159445"/>
<dbReference type="PROSITE" id="PS50125">
    <property type="entry name" value="GUANYLATE_CYCLASE_2"/>
    <property type="match status" value="2"/>
</dbReference>
<dbReference type="GO" id="GO:0007189">
    <property type="term" value="P:adenylate cyclase-activating G protein-coupled receptor signaling pathway"/>
    <property type="evidence" value="ECO:0007669"/>
    <property type="project" value="TreeGrafter"/>
</dbReference>
<dbReference type="GO" id="GO:0007193">
    <property type="term" value="P:adenylate cyclase-inhibiting G protein-coupled receptor signaling pathway"/>
    <property type="evidence" value="ECO:0007669"/>
    <property type="project" value="TreeGrafter"/>
</dbReference>
<dbReference type="Proteomes" id="UP000265040">
    <property type="component" value="Chromosome 18"/>
</dbReference>
<sequence>MHVTMPDESQGFLGEGSPGEEAPKESLVPEIVIVCSDDEHGSAGGNTLELDEVRQTTGDVKQITQRGNVNILKGNPSTTNKNEAFLNAGNVTVGSQSGLGESQISVQVGVAKTSQAPGPLKPNSLLRETGTASSSLSQTNGCNDSDYSSAETSPGHASTSFSSELCGETLSDFNGSTFEMKNPEPHSHKTTRNSQDGNRDDSKTHSSVKTKLENSVSGSSSSLPDVKSQVVQIRNSIDVRWMQEVDRDEDRRSTRSRRSVKEGMCCCYQAVHRAFLQCVEETPAMVSGLVLSLAFCVTVIIVIPTTRDPKVHVGALGVLGVVLCMSAVLLVCLPWLATVRRCGGALALFVWGTLYVIAIVFIFTEGAVAAWEQVAFFLFLSVSVYTVLPLSLTWALIVGIGTSVSHIIIISVYTPVTNPETPDLVVQLVANAVLFVCVNCIGIFHLWTTEHDLRKSNQKREEFSSIRSQKEIRKYQQEQLLLSVLPRYIAVELKTEVIKRLSKSDSDKENESTSHNFHSLYIRQHKDVSILYADIVGFTKLASTCSPEELVVMLNKLFGRFDDIAKVNGCLRIKILGDCYYCVSGLPDPIPSHARNCVQMGLDMCTAINNLREATGVDISMRVGVHTGNVLCGVIGLQKWQYDVWSHDVTLANHMESGGIPGRVHITEETLQHLNGEYQVEDGEGGSRNPLLKERKTYLVIDPHKQDGISRRAKLPNSLASGETNKRASVRMSQYMQTWRSIQPFSGLNNHDATSAKTPIMAPNAVNTQISAERLHLQNHPSSLFVDNNVRGSLDTVDIAGRRAKKLNCLTLLFNDLNLEKQFRLSEVKGLHQSISCNTLVFVTLFTTQMLISKKNFEMAVSYGATFPVLVLILSIAFTGYLEKWRSKIPSGVTWISGLSRGVSTRAALRLFVVILCALITLLMAILNLFFQPGNNCTSTNQTELERLKLYNEPYYLYCCLLAMLGVVVFVRTCLSVKALLLTMAVVVYLALFLYVFNPRSSCLISLLNNNNNNTELGVLKDPQIMAGVWLVIFYIVCLLLARQDELGCRVDFLLEKCFQMERDEMETVENVNRLLLQNVLPLHVASIFMGKTVRNQYLYSQSYDCVCVMFASVPQFKEFYTESSENRDGLECLRFLNEIIADFDELLSKPKFSSVEKIKTIGSTYMAAAGLTHSPPGDEQKKCEMTYSHVRAMVEFAIALMGKLELINTHSFNSFKLRIGINHGPVIAGVIGAHKPQYDIWGNSVNVASRMDSTGVLDKIQVTEETAEVVQSVGYSVTLRGVVNVKGKGELTTYFVNTDQSSPQF</sequence>
<dbReference type="PROSITE" id="PS00452">
    <property type="entry name" value="GUANYLATE_CYCLASE_1"/>
    <property type="match status" value="2"/>
</dbReference>
<dbReference type="OMA" id="KWRTKMP"/>
<reference evidence="22" key="2">
    <citation type="submission" date="2025-08" db="UniProtKB">
        <authorList>
            <consortium name="Ensembl"/>
        </authorList>
    </citation>
    <scope>IDENTIFICATION</scope>
</reference>
<dbReference type="GO" id="GO:0005886">
    <property type="term" value="C:plasma membrane"/>
    <property type="evidence" value="ECO:0007669"/>
    <property type="project" value="InterPro"/>
</dbReference>
<feature type="binding site" evidence="16">
    <location>
        <begin position="1240"/>
        <end position="1242"/>
    </location>
    <ligand>
        <name>ATP</name>
        <dbReference type="ChEBI" id="CHEBI:30616"/>
    </ligand>
</feature>
<feature type="domain" description="Guanylate cyclase" evidence="21">
    <location>
        <begin position="1108"/>
        <end position="1253"/>
    </location>
</feature>
<keyword evidence="10 17" id="KW-0460">Magnesium</keyword>
<keyword evidence="13 20" id="KW-0472">Membrane</keyword>
<dbReference type="Pfam" id="PF00211">
    <property type="entry name" value="Guanylate_cyc"/>
    <property type="match status" value="2"/>
</dbReference>
<dbReference type="GO" id="GO:0004016">
    <property type="term" value="F:adenylate cyclase activity"/>
    <property type="evidence" value="ECO:0007669"/>
    <property type="project" value="UniProtKB-EC"/>
</dbReference>
<keyword evidence="9 16" id="KW-0067">ATP-binding</keyword>
<accession>A0A3Q1IKS8</accession>
<feature type="binding site" evidence="17">
    <location>
        <position position="534"/>
    </location>
    <ligand>
        <name>Mg(2+)</name>
        <dbReference type="ChEBI" id="CHEBI:18420"/>
        <label>2</label>
        <note>catalytic</note>
    </ligand>
</feature>
<dbReference type="Pfam" id="PF16214">
    <property type="entry name" value="AC_N"/>
    <property type="match status" value="1"/>
</dbReference>
<dbReference type="STRING" id="64144.ENSATEP00000018283"/>
<evidence type="ECO:0000256" key="14">
    <source>
        <dbReference type="ARBA" id="ARBA00023180"/>
    </source>
</evidence>
<feature type="transmembrane region" description="Helical" evidence="20">
    <location>
        <begin position="315"/>
        <end position="337"/>
    </location>
</feature>
<keyword evidence="23" id="KW-1185">Reference proteome</keyword>
<keyword evidence="14" id="KW-0325">Glycoprotein</keyword>